<dbReference type="Pfam" id="PF00149">
    <property type="entry name" value="Metallophos"/>
    <property type="match status" value="1"/>
</dbReference>
<feature type="compositionally biased region" description="Polar residues" evidence="1">
    <location>
        <begin position="210"/>
        <end position="221"/>
    </location>
</feature>
<sequence>MGLLSSLMGTWGAAAADTAAPASFCEAQFPQMFANFVDHVVDTAYTGSCIADPDPEPKELPPLRLPAAKRLVAIGDLHGDLSKALRAFRLAGLIDHKGQWSGGDAVCVQVGDILDRGDQEIKLLFLLERLQRQAQAAGGALHVLNGNHETMNVGGNFRYATAGADLEMAAWKRWHQFGQRLKSKCSSCSDTAAAAAASIDAASVPDTPAPGSSSGRSSKQYNPMREAALRPGGPITRRFFAPHPTVLQVGSTLFVHGGVLPSHVEYGLERINRETRDWLMGKPAGGSSSSSSGKRLPPPEFLRGADAVVWARDYSARDEDRCDCDKLQQVLESLPGAQRMVVGHTIQDRGINGACGGRVLRVDVGLSAGCGNGEVQVLEITQDGHHIVRLRENKEPQVLPAQQQQEAAQQQQQQPLLQPAPAPQHRILQRVAYQQQSDSVAQQQQQQGNLLARWFREQQQEQQQEISSNSRSRAQHGDPSPA</sequence>
<accession>A0A383W7H8</accession>
<evidence type="ECO:0000313" key="4">
    <source>
        <dbReference type="EMBL" id="SZX73079.1"/>
    </source>
</evidence>
<dbReference type="PANTHER" id="PTHR47680:SF2">
    <property type="entry name" value="SHEWANELLA-LIKE PROTEIN PHOSPHATASE 2"/>
    <property type="match status" value="1"/>
</dbReference>
<organism evidence="4 5">
    <name type="scientific">Tetradesmus obliquus</name>
    <name type="common">Green alga</name>
    <name type="synonym">Acutodesmus obliquus</name>
    <dbReference type="NCBI Taxonomy" id="3088"/>
    <lineage>
        <taxon>Eukaryota</taxon>
        <taxon>Viridiplantae</taxon>
        <taxon>Chlorophyta</taxon>
        <taxon>core chlorophytes</taxon>
        <taxon>Chlorophyceae</taxon>
        <taxon>CS clade</taxon>
        <taxon>Sphaeropleales</taxon>
        <taxon>Scenedesmaceae</taxon>
        <taxon>Tetradesmus</taxon>
    </lineage>
</organism>
<gene>
    <name evidence="4" type="ORF">BQ4739_LOCUS13198</name>
</gene>
<reference evidence="4 5" key="1">
    <citation type="submission" date="2016-10" db="EMBL/GenBank/DDBJ databases">
        <authorList>
            <person name="Cai Z."/>
        </authorList>
    </citation>
    <scope>NUCLEOTIDE SEQUENCE [LARGE SCALE GENOMIC DNA]</scope>
</reference>
<evidence type="ECO:0000313" key="5">
    <source>
        <dbReference type="Proteomes" id="UP000256970"/>
    </source>
</evidence>
<dbReference type="STRING" id="3088.A0A383W7H8"/>
<dbReference type="InterPro" id="IPR029052">
    <property type="entry name" value="Metallo-depent_PP-like"/>
</dbReference>
<evidence type="ECO:0000259" key="3">
    <source>
        <dbReference type="Pfam" id="PF00149"/>
    </source>
</evidence>
<feature type="compositionally biased region" description="Low complexity" evidence="1">
    <location>
        <begin position="433"/>
        <end position="447"/>
    </location>
</feature>
<keyword evidence="5" id="KW-1185">Reference proteome</keyword>
<dbReference type="Proteomes" id="UP000256970">
    <property type="component" value="Unassembled WGS sequence"/>
</dbReference>
<dbReference type="GO" id="GO:0016787">
    <property type="term" value="F:hydrolase activity"/>
    <property type="evidence" value="ECO:0007669"/>
    <property type="project" value="InterPro"/>
</dbReference>
<feature type="region of interest" description="Disordered" evidence="1">
    <location>
        <begin position="199"/>
        <end position="227"/>
    </location>
</feature>
<name>A0A383W7H8_TETOB</name>
<evidence type="ECO:0000256" key="1">
    <source>
        <dbReference type="SAM" id="MobiDB-lite"/>
    </source>
</evidence>
<dbReference type="InterPro" id="IPR004843">
    <property type="entry name" value="Calcineurin-like_PHP"/>
</dbReference>
<feature type="domain" description="Calcineurin-like phosphoesterase" evidence="3">
    <location>
        <begin position="70"/>
        <end position="172"/>
    </location>
</feature>
<feature type="region of interest" description="Disordered" evidence="1">
    <location>
        <begin position="433"/>
        <end position="482"/>
    </location>
</feature>
<feature type="signal peptide" evidence="2">
    <location>
        <begin position="1"/>
        <end position="15"/>
    </location>
</feature>
<dbReference type="PANTHER" id="PTHR47680">
    <property type="entry name" value="SHEWANELLA-LIKE PROTEIN PHOSPHATASE 2"/>
    <property type="match status" value="1"/>
</dbReference>
<dbReference type="AlphaFoldDB" id="A0A383W7H8"/>
<keyword evidence="2" id="KW-0732">Signal</keyword>
<feature type="region of interest" description="Disordered" evidence="1">
    <location>
        <begin position="279"/>
        <end position="298"/>
    </location>
</feature>
<evidence type="ECO:0000256" key="2">
    <source>
        <dbReference type="SAM" id="SignalP"/>
    </source>
</evidence>
<proteinExistence type="predicted"/>
<dbReference type="Gene3D" id="3.60.21.10">
    <property type="match status" value="1"/>
</dbReference>
<dbReference type="SUPFAM" id="SSF56300">
    <property type="entry name" value="Metallo-dependent phosphatases"/>
    <property type="match status" value="1"/>
</dbReference>
<protein>
    <recommendedName>
        <fullName evidence="3">Calcineurin-like phosphoesterase domain-containing protein</fullName>
    </recommendedName>
</protein>
<feature type="chain" id="PRO_5016707061" description="Calcineurin-like phosphoesterase domain-containing protein" evidence="2">
    <location>
        <begin position="16"/>
        <end position="482"/>
    </location>
</feature>
<dbReference type="EMBL" id="FNXT01001184">
    <property type="protein sequence ID" value="SZX73079.1"/>
    <property type="molecule type" value="Genomic_DNA"/>
</dbReference>